<evidence type="ECO:0000313" key="1">
    <source>
        <dbReference type="EMBL" id="CAG6447151.1"/>
    </source>
</evidence>
<accession>A0A8D7ZYY0</accession>
<name>A0A8D7ZYY0_CULPI</name>
<dbReference type="EMBL" id="HBUE01008487">
    <property type="protein sequence ID" value="CAG6447151.1"/>
    <property type="molecule type" value="Transcribed_RNA"/>
</dbReference>
<dbReference type="AlphaFoldDB" id="A0A8D7ZYY0"/>
<proteinExistence type="predicted"/>
<organism evidence="1">
    <name type="scientific">Culex pipiens</name>
    <name type="common">House mosquito</name>
    <dbReference type="NCBI Taxonomy" id="7175"/>
    <lineage>
        <taxon>Eukaryota</taxon>
        <taxon>Metazoa</taxon>
        <taxon>Ecdysozoa</taxon>
        <taxon>Arthropoda</taxon>
        <taxon>Hexapoda</taxon>
        <taxon>Insecta</taxon>
        <taxon>Pterygota</taxon>
        <taxon>Neoptera</taxon>
        <taxon>Endopterygota</taxon>
        <taxon>Diptera</taxon>
        <taxon>Nematocera</taxon>
        <taxon>Culicoidea</taxon>
        <taxon>Culicidae</taxon>
        <taxon>Culicinae</taxon>
        <taxon>Culicini</taxon>
        <taxon>Culex</taxon>
        <taxon>Culex</taxon>
    </lineage>
</organism>
<protein>
    <submittedName>
        <fullName evidence="1">(northern house mosquito) hypothetical protein</fullName>
    </submittedName>
</protein>
<reference evidence="1" key="1">
    <citation type="submission" date="2021-05" db="EMBL/GenBank/DDBJ databases">
        <authorList>
            <person name="Alioto T."/>
            <person name="Alioto T."/>
            <person name="Gomez Garrido J."/>
        </authorList>
    </citation>
    <scope>NUCLEOTIDE SEQUENCE</scope>
</reference>
<sequence length="107" mass="11865">MRRWQVRCMRMMVRMADKSGGSGRGRSMPGAGRWRRRRYRCRRRAVDGRMGRRRGQVRDHSSGVWPKVSVVTAGTTTTTVEVVGAAAAIVATIGTAAVCTSGWVDPW</sequence>